<comment type="similarity">
    <text evidence="1">Belongs to the short-chain dehydrogenases/reductases (SDR) family.</text>
</comment>
<dbReference type="PRINTS" id="PR00080">
    <property type="entry name" value="SDRFAMILY"/>
</dbReference>
<dbReference type="PRINTS" id="PR00081">
    <property type="entry name" value="GDHRDH"/>
</dbReference>
<proteinExistence type="inferred from homology"/>
<dbReference type="EMBL" id="UINC01114927">
    <property type="protein sequence ID" value="SVC85584.1"/>
    <property type="molecule type" value="Genomic_DNA"/>
</dbReference>
<sequence>MMDLGIEDRVAVIGGASKGLGRACATRLAAEGANLVICARNQTEIEEAAKDIHTITGREVHPVAADWSKGEDIERTINSAMDVCGRIDILVHNTGGPAPGTFFDHSDDAWREAGNLLLYSAIRLYRGVVPHMKTAGWGRIINITSVTVKEPLENLVLSNVYRAGIVSLAKTISRELARYNILINTVCPGYYLTQRMEEVLSNQAERAGKPLESVISGLSEDIPVGRMGDPAELANLVAFLASDIASNITGATIQADGGFLKSLM</sequence>
<dbReference type="Gene3D" id="3.40.50.720">
    <property type="entry name" value="NAD(P)-binding Rossmann-like Domain"/>
    <property type="match status" value="1"/>
</dbReference>
<dbReference type="InterPro" id="IPR050259">
    <property type="entry name" value="SDR"/>
</dbReference>
<dbReference type="InterPro" id="IPR002347">
    <property type="entry name" value="SDR_fam"/>
</dbReference>
<dbReference type="AlphaFoldDB" id="A0A382QJ76"/>
<evidence type="ECO:0008006" key="3">
    <source>
        <dbReference type="Google" id="ProtNLM"/>
    </source>
</evidence>
<dbReference type="PANTHER" id="PTHR42879:SF6">
    <property type="entry name" value="NADPH-DEPENDENT REDUCTASE BACG"/>
    <property type="match status" value="1"/>
</dbReference>
<dbReference type="Pfam" id="PF13561">
    <property type="entry name" value="adh_short_C2"/>
    <property type="match status" value="1"/>
</dbReference>
<dbReference type="InterPro" id="IPR036291">
    <property type="entry name" value="NAD(P)-bd_dom_sf"/>
</dbReference>
<protein>
    <recommendedName>
        <fullName evidence="3">3-oxoacyl-ACP reductase</fullName>
    </recommendedName>
</protein>
<dbReference type="CDD" id="cd05344">
    <property type="entry name" value="BKR_like_SDR_like"/>
    <property type="match status" value="1"/>
</dbReference>
<name>A0A382QJ76_9ZZZZ</name>
<gene>
    <name evidence="2" type="ORF">METZ01_LOCUS338438</name>
</gene>
<accession>A0A382QJ76</accession>
<dbReference type="FunFam" id="3.40.50.720:FF:000084">
    <property type="entry name" value="Short-chain dehydrogenase reductase"/>
    <property type="match status" value="1"/>
</dbReference>
<reference evidence="2" key="1">
    <citation type="submission" date="2018-05" db="EMBL/GenBank/DDBJ databases">
        <authorList>
            <person name="Lanie J.A."/>
            <person name="Ng W.-L."/>
            <person name="Kazmierczak K.M."/>
            <person name="Andrzejewski T.M."/>
            <person name="Davidsen T.M."/>
            <person name="Wayne K.J."/>
            <person name="Tettelin H."/>
            <person name="Glass J.I."/>
            <person name="Rusch D."/>
            <person name="Podicherti R."/>
            <person name="Tsui H.-C.T."/>
            <person name="Winkler M.E."/>
        </authorList>
    </citation>
    <scope>NUCLEOTIDE SEQUENCE</scope>
</reference>
<dbReference type="PANTHER" id="PTHR42879">
    <property type="entry name" value="3-OXOACYL-(ACYL-CARRIER-PROTEIN) REDUCTASE"/>
    <property type="match status" value="1"/>
</dbReference>
<evidence type="ECO:0000256" key="1">
    <source>
        <dbReference type="ARBA" id="ARBA00006484"/>
    </source>
</evidence>
<evidence type="ECO:0000313" key="2">
    <source>
        <dbReference type="EMBL" id="SVC85584.1"/>
    </source>
</evidence>
<organism evidence="2">
    <name type="scientific">marine metagenome</name>
    <dbReference type="NCBI Taxonomy" id="408172"/>
    <lineage>
        <taxon>unclassified sequences</taxon>
        <taxon>metagenomes</taxon>
        <taxon>ecological metagenomes</taxon>
    </lineage>
</organism>
<dbReference type="SUPFAM" id="SSF51735">
    <property type="entry name" value="NAD(P)-binding Rossmann-fold domains"/>
    <property type="match status" value="1"/>
</dbReference>